<dbReference type="Pfam" id="PF07648">
    <property type="entry name" value="Kazal_2"/>
    <property type="match status" value="1"/>
</dbReference>
<feature type="region of interest" description="Disordered" evidence="2">
    <location>
        <begin position="210"/>
        <end position="260"/>
    </location>
</feature>
<keyword evidence="5" id="KW-1185">Reference proteome</keyword>
<accession>V8NIV6</accession>
<feature type="domain" description="Kazal-like" evidence="3">
    <location>
        <begin position="77"/>
        <end position="124"/>
    </location>
</feature>
<comment type="caution">
    <text evidence="4">The sequence shown here is derived from an EMBL/GenBank/DDBJ whole genome shotgun (WGS) entry which is preliminary data.</text>
</comment>
<dbReference type="GO" id="GO:0030154">
    <property type="term" value="P:cell differentiation"/>
    <property type="evidence" value="ECO:0007669"/>
    <property type="project" value="TreeGrafter"/>
</dbReference>
<feature type="region of interest" description="Disordered" evidence="2">
    <location>
        <begin position="278"/>
        <end position="298"/>
    </location>
</feature>
<dbReference type="CDD" id="cd00104">
    <property type="entry name" value="KAZAL_FS"/>
    <property type="match status" value="1"/>
</dbReference>
<evidence type="ECO:0000259" key="3">
    <source>
        <dbReference type="PROSITE" id="PS51465"/>
    </source>
</evidence>
<dbReference type="Gene3D" id="3.30.60.30">
    <property type="match status" value="1"/>
</dbReference>
<feature type="compositionally biased region" description="Basic and acidic residues" evidence="2">
    <location>
        <begin position="1"/>
        <end position="45"/>
    </location>
</feature>
<organism evidence="4 5">
    <name type="scientific">Ophiophagus hannah</name>
    <name type="common">King cobra</name>
    <name type="synonym">Naja hannah</name>
    <dbReference type="NCBI Taxonomy" id="8665"/>
    <lineage>
        <taxon>Eukaryota</taxon>
        <taxon>Metazoa</taxon>
        <taxon>Chordata</taxon>
        <taxon>Craniata</taxon>
        <taxon>Vertebrata</taxon>
        <taxon>Euteleostomi</taxon>
        <taxon>Lepidosauria</taxon>
        <taxon>Squamata</taxon>
        <taxon>Bifurcata</taxon>
        <taxon>Unidentata</taxon>
        <taxon>Episquamata</taxon>
        <taxon>Toxicofera</taxon>
        <taxon>Serpentes</taxon>
        <taxon>Colubroidea</taxon>
        <taxon>Elapidae</taxon>
        <taxon>Elapinae</taxon>
        <taxon>Ophiophagus</taxon>
    </lineage>
</organism>
<gene>
    <name evidence="4" type="primary">AGRN</name>
    <name evidence="4" type="ORF">L345_12021</name>
</gene>
<dbReference type="Proteomes" id="UP000018936">
    <property type="component" value="Unassembled WGS sequence"/>
</dbReference>
<feature type="non-terminal residue" evidence="4">
    <location>
        <position position="1"/>
    </location>
</feature>
<dbReference type="PANTHER" id="PTHR10913">
    <property type="entry name" value="FOLLISTATIN-RELATED"/>
    <property type="match status" value="1"/>
</dbReference>
<feature type="region of interest" description="Disordered" evidence="2">
    <location>
        <begin position="1"/>
        <end position="55"/>
    </location>
</feature>
<name>V8NIV6_OPHHA</name>
<keyword evidence="1" id="KW-1015">Disulfide bond</keyword>
<dbReference type="InterPro" id="IPR002350">
    <property type="entry name" value="Kazal_dom"/>
</dbReference>
<dbReference type="FunFam" id="3.30.60.30:FF:000015">
    <property type="entry name" value="Transmembrane agrin"/>
    <property type="match status" value="1"/>
</dbReference>
<evidence type="ECO:0000313" key="5">
    <source>
        <dbReference type="Proteomes" id="UP000018936"/>
    </source>
</evidence>
<proteinExistence type="predicted"/>
<dbReference type="PROSITE" id="PS51465">
    <property type="entry name" value="KAZAL_2"/>
    <property type="match status" value="1"/>
</dbReference>
<dbReference type="PANTHER" id="PTHR10913:SF78">
    <property type="entry name" value="AGRIN"/>
    <property type="match status" value="1"/>
</dbReference>
<feature type="non-terminal residue" evidence="4">
    <location>
        <position position="478"/>
    </location>
</feature>
<dbReference type="InterPro" id="IPR036058">
    <property type="entry name" value="Kazal_dom_sf"/>
</dbReference>
<dbReference type="EMBL" id="AZIM01003380">
    <property type="protein sequence ID" value="ETE62224.1"/>
    <property type="molecule type" value="Genomic_DNA"/>
</dbReference>
<feature type="compositionally biased region" description="Polar residues" evidence="2">
    <location>
        <begin position="248"/>
        <end position="257"/>
    </location>
</feature>
<evidence type="ECO:0000256" key="2">
    <source>
        <dbReference type="SAM" id="MobiDB-lite"/>
    </source>
</evidence>
<reference evidence="4 5" key="1">
    <citation type="journal article" date="2013" name="Proc. Natl. Acad. Sci. U.S.A.">
        <title>The king cobra genome reveals dynamic gene evolution and adaptation in the snake venom system.</title>
        <authorList>
            <person name="Vonk F.J."/>
            <person name="Casewell N.R."/>
            <person name="Henkel C.V."/>
            <person name="Heimberg A.M."/>
            <person name="Jansen H.J."/>
            <person name="McCleary R.J."/>
            <person name="Kerkkamp H.M."/>
            <person name="Vos R.A."/>
            <person name="Guerreiro I."/>
            <person name="Calvete J.J."/>
            <person name="Wuster W."/>
            <person name="Woods A.E."/>
            <person name="Logan J.M."/>
            <person name="Harrison R.A."/>
            <person name="Castoe T.A."/>
            <person name="de Koning A.P."/>
            <person name="Pollock D.D."/>
            <person name="Yandell M."/>
            <person name="Calderon D."/>
            <person name="Renjifo C."/>
            <person name="Currier R.B."/>
            <person name="Salgado D."/>
            <person name="Pla D."/>
            <person name="Sanz L."/>
            <person name="Hyder A.S."/>
            <person name="Ribeiro J.M."/>
            <person name="Arntzen J.W."/>
            <person name="van den Thillart G.E."/>
            <person name="Boetzer M."/>
            <person name="Pirovano W."/>
            <person name="Dirks R.P."/>
            <person name="Spaink H.P."/>
            <person name="Duboule D."/>
            <person name="McGlinn E."/>
            <person name="Kini R.M."/>
            <person name="Richardson M.K."/>
        </authorList>
    </citation>
    <scope>NUCLEOTIDE SEQUENCE</scope>
    <source>
        <tissue evidence="4">Blood</tissue>
    </source>
</reference>
<dbReference type="InterPro" id="IPR050653">
    <property type="entry name" value="Prot_Inhib_GrowthFact_Antg"/>
</dbReference>
<dbReference type="SMART" id="SM00280">
    <property type="entry name" value="KAZAL"/>
    <property type="match status" value="1"/>
</dbReference>
<evidence type="ECO:0000313" key="4">
    <source>
        <dbReference type="EMBL" id="ETE62224.1"/>
    </source>
</evidence>
<protein>
    <submittedName>
        <fullName evidence="4">Agrin</fullName>
    </submittedName>
</protein>
<dbReference type="OrthoDB" id="5983569at2759"/>
<sequence length="478" mass="54051">RERERNTEREREREIQRERERERNTQREKYRERDRERERERERSSINKPPFSPREAKSVKCQFGATCVVKNQEAVCECQQVCQSVYDPVCGSDNLTYSNPCELDAMACALRKEIRVKHKGPCDRKENWKRVENRNEGTIILGGEGWGGPSALKSDTPAFSLISFLLLRGLEGKHSDIPNSLCYLSGVRRAMSDGSPARAKLVVVWPVGRRPLQQPNQRRRRHGRGRGNGAGREREGEGERERAPGPSISPQMESQQPPGLEVADEERAVEIYEPVLGTEEPPLLAKPHPSSGNKRQGEEMKRCGRQLFISRPDRLVNLTGGFFRMAEQTGLPKPKHLPERGTEYNPSHPEWMGAGETLWVRFSEHPKLEELGLRVTTGPQSPRFKSPLVKQLQPLLASLQAFANLHLKNYYERFNRASGIEVDGPTGCITTREGCVSNSLRKLSAPKSPAVEGAYSLESNVWGGRTGEVMGRGERTQR</sequence>
<feature type="compositionally biased region" description="Basic and acidic residues" evidence="2">
    <location>
        <begin position="231"/>
        <end position="243"/>
    </location>
</feature>
<evidence type="ECO:0000256" key="1">
    <source>
        <dbReference type="ARBA" id="ARBA00023157"/>
    </source>
</evidence>
<dbReference type="SUPFAM" id="SSF100895">
    <property type="entry name" value="Kazal-type serine protease inhibitors"/>
    <property type="match status" value="1"/>
</dbReference>
<dbReference type="AlphaFoldDB" id="V8NIV6"/>
<dbReference type="GO" id="GO:0005576">
    <property type="term" value="C:extracellular region"/>
    <property type="evidence" value="ECO:0007669"/>
    <property type="project" value="TreeGrafter"/>
</dbReference>